<feature type="transmembrane region" description="Helical" evidence="5">
    <location>
        <begin position="66"/>
        <end position="84"/>
    </location>
</feature>
<dbReference type="OrthoDB" id="673526at2"/>
<evidence type="ECO:0000256" key="2">
    <source>
        <dbReference type="ARBA" id="ARBA00022692"/>
    </source>
</evidence>
<feature type="transmembrane region" description="Helical" evidence="5">
    <location>
        <begin position="5"/>
        <end position="21"/>
    </location>
</feature>
<evidence type="ECO:0000256" key="5">
    <source>
        <dbReference type="SAM" id="Phobius"/>
    </source>
</evidence>
<evidence type="ECO:0000256" key="3">
    <source>
        <dbReference type="ARBA" id="ARBA00022989"/>
    </source>
</evidence>
<evidence type="ECO:0000313" key="7">
    <source>
        <dbReference type="Proteomes" id="UP000249819"/>
    </source>
</evidence>
<dbReference type="EMBL" id="QLMA01000008">
    <property type="protein sequence ID" value="RAJ76724.1"/>
    <property type="molecule type" value="Genomic_DNA"/>
</dbReference>
<evidence type="ECO:0000256" key="4">
    <source>
        <dbReference type="ARBA" id="ARBA00023136"/>
    </source>
</evidence>
<dbReference type="PANTHER" id="PTHR36974">
    <property type="entry name" value="MEMBRANE PROTEIN-RELATED"/>
    <property type="match status" value="1"/>
</dbReference>
<feature type="transmembrane region" description="Helical" evidence="5">
    <location>
        <begin position="129"/>
        <end position="149"/>
    </location>
</feature>
<accession>A0A327VQK8</accession>
<dbReference type="AlphaFoldDB" id="A0A327VQK8"/>
<keyword evidence="4 5" id="KW-0472">Membrane</keyword>
<keyword evidence="7" id="KW-1185">Reference proteome</keyword>
<dbReference type="RefSeq" id="WP_111594432.1">
    <property type="nucleotide sequence ID" value="NZ_QLMA01000008.1"/>
</dbReference>
<proteinExistence type="predicted"/>
<dbReference type="InterPro" id="IPR032808">
    <property type="entry name" value="DoxX"/>
</dbReference>
<gene>
    <name evidence="6" type="ORF">CLV59_108245</name>
</gene>
<keyword evidence="2 5" id="KW-0812">Transmembrane</keyword>
<dbReference type="Proteomes" id="UP000249819">
    <property type="component" value="Unassembled WGS sequence"/>
</dbReference>
<feature type="transmembrane region" description="Helical" evidence="5">
    <location>
        <begin position="90"/>
        <end position="109"/>
    </location>
</feature>
<dbReference type="Pfam" id="PF13564">
    <property type="entry name" value="DoxX_2"/>
    <property type="match status" value="1"/>
</dbReference>
<dbReference type="PANTHER" id="PTHR36974:SF1">
    <property type="entry name" value="DOXX FAMILY MEMBRANE PROTEIN"/>
    <property type="match status" value="1"/>
</dbReference>
<name>A0A327VQK8_9BACT</name>
<reference evidence="6 7" key="1">
    <citation type="submission" date="2018-06" db="EMBL/GenBank/DDBJ databases">
        <title>Genomic Encyclopedia of Archaeal and Bacterial Type Strains, Phase II (KMG-II): from individual species to whole genera.</title>
        <authorList>
            <person name="Goeker M."/>
        </authorList>
    </citation>
    <scope>NUCLEOTIDE SEQUENCE [LARGE SCALE GENOMIC DNA]</scope>
    <source>
        <strain evidence="6 7">DSM 29821</strain>
    </source>
</reference>
<protein>
    <submittedName>
        <fullName evidence="6">Putative membrane protein</fullName>
    </submittedName>
</protein>
<keyword evidence="3 5" id="KW-1133">Transmembrane helix</keyword>
<sequence>MKPLIVLIVSFVLAMVVLLLLHHQYEWAFAGRISMAIMLFFTASAHFAFSKGMEMMMPPSIPYKKFLVAFTGVLEVLGGIGLLIPSLRYLAGICLIIFFVAVLPANIYAAMQSIDYQKGTTGGNGLRYLWFRVPLQILFILWVYFSAVAH</sequence>
<feature type="transmembrane region" description="Helical" evidence="5">
    <location>
        <begin position="27"/>
        <end position="45"/>
    </location>
</feature>
<evidence type="ECO:0000256" key="1">
    <source>
        <dbReference type="ARBA" id="ARBA00004141"/>
    </source>
</evidence>
<organism evidence="6 7">
    <name type="scientific">Chitinophaga dinghuensis</name>
    <dbReference type="NCBI Taxonomy" id="1539050"/>
    <lineage>
        <taxon>Bacteria</taxon>
        <taxon>Pseudomonadati</taxon>
        <taxon>Bacteroidota</taxon>
        <taxon>Chitinophagia</taxon>
        <taxon>Chitinophagales</taxon>
        <taxon>Chitinophagaceae</taxon>
        <taxon>Chitinophaga</taxon>
    </lineage>
</organism>
<comment type="caution">
    <text evidence="6">The sequence shown here is derived from an EMBL/GenBank/DDBJ whole genome shotgun (WGS) entry which is preliminary data.</text>
</comment>
<evidence type="ECO:0000313" key="6">
    <source>
        <dbReference type="EMBL" id="RAJ76724.1"/>
    </source>
</evidence>
<dbReference type="GO" id="GO:0016020">
    <property type="term" value="C:membrane"/>
    <property type="evidence" value="ECO:0007669"/>
    <property type="project" value="UniProtKB-SubCell"/>
</dbReference>
<comment type="subcellular location">
    <subcellularLocation>
        <location evidence="1">Membrane</location>
        <topology evidence="1">Multi-pass membrane protein</topology>
    </subcellularLocation>
</comment>